<organism evidence="1 2">
    <name type="scientific">Blastococcus carthaginiensis</name>
    <dbReference type="NCBI Taxonomy" id="3050034"/>
    <lineage>
        <taxon>Bacteria</taxon>
        <taxon>Bacillati</taxon>
        <taxon>Actinomycetota</taxon>
        <taxon>Actinomycetes</taxon>
        <taxon>Geodermatophilales</taxon>
        <taxon>Geodermatophilaceae</taxon>
        <taxon>Blastococcus</taxon>
    </lineage>
</organism>
<sequence>MPGSLVQQGASVLCAHGGQAQPTAPNPRVLLGGAPSVQLAAPWTVAGCPLPPNAGGPCATASWTSGSVRVTSHGQPLVLQGGSATCVPTGVPLTVLLAQPRVRAS</sequence>
<keyword evidence="2" id="KW-1185">Reference proteome</keyword>
<dbReference type="EMBL" id="JASNFN010000002">
    <property type="protein sequence ID" value="MDP5181583.1"/>
    <property type="molecule type" value="Genomic_DNA"/>
</dbReference>
<evidence type="ECO:0000313" key="1">
    <source>
        <dbReference type="EMBL" id="MDP5181583.1"/>
    </source>
</evidence>
<comment type="caution">
    <text evidence="1">The sequence shown here is derived from an EMBL/GenBank/DDBJ whole genome shotgun (WGS) entry which is preliminary data.</text>
</comment>
<accession>A0ABT9I7P6</accession>
<name>A0ABT9I7P6_9ACTN</name>
<dbReference type="Proteomes" id="UP001233673">
    <property type="component" value="Unassembled WGS sequence"/>
</dbReference>
<evidence type="ECO:0008006" key="3">
    <source>
        <dbReference type="Google" id="ProtNLM"/>
    </source>
</evidence>
<proteinExistence type="predicted"/>
<reference evidence="2" key="1">
    <citation type="submission" date="2023-05" db="EMBL/GenBank/DDBJ databases">
        <title>Draft genome of Pseudofrankia sp. BMG5.37.</title>
        <authorList>
            <person name="Gtari M."/>
            <person name="Ghodhbane F."/>
            <person name="Sbissi I."/>
        </authorList>
    </citation>
    <scope>NUCLEOTIDE SEQUENCE [LARGE SCALE GENOMIC DNA]</scope>
    <source>
        <strain evidence="2">BMG 814</strain>
    </source>
</reference>
<protein>
    <recommendedName>
        <fullName evidence="3">DUF4280 domain-containing protein</fullName>
    </recommendedName>
</protein>
<evidence type="ECO:0000313" key="2">
    <source>
        <dbReference type="Proteomes" id="UP001233673"/>
    </source>
</evidence>
<gene>
    <name evidence="1" type="ORF">QOZ88_02950</name>
</gene>
<dbReference type="RefSeq" id="WP_305998302.1">
    <property type="nucleotide sequence ID" value="NZ_JASNFN010000002.1"/>
</dbReference>